<organism evidence="2 3">
    <name type="scientific">Bursaphelenchus okinawaensis</name>
    <dbReference type="NCBI Taxonomy" id="465554"/>
    <lineage>
        <taxon>Eukaryota</taxon>
        <taxon>Metazoa</taxon>
        <taxon>Ecdysozoa</taxon>
        <taxon>Nematoda</taxon>
        <taxon>Chromadorea</taxon>
        <taxon>Rhabditida</taxon>
        <taxon>Tylenchina</taxon>
        <taxon>Tylenchomorpha</taxon>
        <taxon>Aphelenchoidea</taxon>
        <taxon>Aphelenchoididae</taxon>
        <taxon>Bursaphelenchus</taxon>
    </lineage>
</organism>
<accession>A0A811L9H8</accession>
<dbReference type="EMBL" id="CAJFDH010000005">
    <property type="protein sequence ID" value="CAD5224993.1"/>
    <property type="molecule type" value="Genomic_DNA"/>
</dbReference>
<gene>
    <name evidence="2" type="ORF">BOKJ2_LOCUS11356</name>
</gene>
<dbReference type="GO" id="GO:0006355">
    <property type="term" value="P:regulation of DNA-templated transcription"/>
    <property type="evidence" value="ECO:0007669"/>
    <property type="project" value="InterPro"/>
</dbReference>
<dbReference type="PANTHER" id="PTHR31489:SF2">
    <property type="entry name" value="PROTEIN LIN-52 HOMOLOG"/>
    <property type="match status" value="1"/>
</dbReference>
<dbReference type="EMBL" id="CAJFCW020000005">
    <property type="protein sequence ID" value="CAG9120386.1"/>
    <property type="molecule type" value="Genomic_DNA"/>
</dbReference>
<keyword evidence="3" id="KW-1185">Reference proteome</keyword>
<comment type="caution">
    <text evidence="2">The sequence shown here is derived from an EMBL/GenBank/DDBJ whole genome shotgun (WGS) entry which is preliminary data.</text>
</comment>
<comment type="similarity">
    <text evidence="1">Belongs to the lin-52 family.</text>
</comment>
<name>A0A811L9H8_9BILA</name>
<dbReference type="Proteomes" id="UP000614601">
    <property type="component" value="Unassembled WGS sequence"/>
</dbReference>
<sequence>MNDYDQMNFQEDVIPPVGEVIQVGGDASSQSNVEVENTYEEEVAPKLEVHDDQTQLICEESMNIDKDLFNDDIPGHVDFERGRMSNLAAKRGHQRFRTELEPEDVKLVNEMGQLTAEQLMDYMRKIKDQACCLGNAQSEQCKRAKLLKIFQT</sequence>
<dbReference type="PANTHER" id="PTHR31489">
    <property type="entry name" value="LIN52 FAMILY MEMBER"/>
    <property type="match status" value="1"/>
</dbReference>
<reference evidence="2" key="1">
    <citation type="submission" date="2020-09" db="EMBL/GenBank/DDBJ databases">
        <authorList>
            <person name="Kikuchi T."/>
        </authorList>
    </citation>
    <scope>NUCLEOTIDE SEQUENCE</scope>
    <source>
        <strain evidence="2">SH1</strain>
    </source>
</reference>
<dbReference type="InterPro" id="IPR018737">
    <property type="entry name" value="DREAM_LIN52"/>
</dbReference>
<dbReference type="Proteomes" id="UP000783686">
    <property type="component" value="Unassembled WGS sequence"/>
</dbReference>
<protein>
    <submittedName>
        <fullName evidence="2">Uncharacterized protein</fullName>
    </submittedName>
</protein>
<evidence type="ECO:0000313" key="2">
    <source>
        <dbReference type="EMBL" id="CAD5224993.1"/>
    </source>
</evidence>
<evidence type="ECO:0000313" key="3">
    <source>
        <dbReference type="Proteomes" id="UP000614601"/>
    </source>
</evidence>
<dbReference type="AlphaFoldDB" id="A0A811L9H8"/>
<evidence type="ECO:0000256" key="1">
    <source>
        <dbReference type="ARBA" id="ARBA00005456"/>
    </source>
</evidence>
<dbReference type="OrthoDB" id="5834362at2759"/>
<proteinExistence type="inferred from homology"/>
<dbReference type="Pfam" id="PF10044">
    <property type="entry name" value="LIN52"/>
    <property type="match status" value="1"/>
</dbReference>
<dbReference type="GO" id="GO:0070176">
    <property type="term" value="C:DRM complex"/>
    <property type="evidence" value="ECO:0007669"/>
    <property type="project" value="InterPro"/>
</dbReference>